<feature type="non-terminal residue" evidence="1">
    <location>
        <position position="1"/>
    </location>
</feature>
<sequence>EHKGCGDCYKVNSLCLFCVLAGARHIQRSNCFSNLLCDCKNRCLKVAVASSADRLKVAVASCSHSYQFLQSTNCLYQQKQGESIYVTSDLIKIWETGTLVEGLGCHDDA</sequence>
<proteinExistence type="predicted"/>
<evidence type="ECO:0000313" key="1">
    <source>
        <dbReference type="EMBL" id="VDD54746.1"/>
    </source>
</evidence>
<accession>A0A3P6G2X8</accession>
<protein>
    <submittedName>
        <fullName evidence="1">Uncharacterized protein</fullName>
    </submittedName>
</protein>
<name>A0A3P6G2X8_BRAOL</name>
<gene>
    <name evidence="1" type="ORF">BOLC8T47975H</name>
</gene>
<reference evidence="1" key="1">
    <citation type="submission" date="2018-11" db="EMBL/GenBank/DDBJ databases">
        <authorList>
            <consortium name="Genoscope - CEA"/>
            <person name="William W."/>
        </authorList>
    </citation>
    <scope>NUCLEOTIDE SEQUENCE</scope>
</reference>
<organism evidence="1">
    <name type="scientific">Brassica oleracea</name>
    <name type="common">Wild cabbage</name>
    <dbReference type="NCBI Taxonomy" id="3712"/>
    <lineage>
        <taxon>Eukaryota</taxon>
        <taxon>Viridiplantae</taxon>
        <taxon>Streptophyta</taxon>
        <taxon>Embryophyta</taxon>
        <taxon>Tracheophyta</taxon>
        <taxon>Spermatophyta</taxon>
        <taxon>Magnoliopsida</taxon>
        <taxon>eudicotyledons</taxon>
        <taxon>Gunneridae</taxon>
        <taxon>Pentapetalae</taxon>
        <taxon>rosids</taxon>
        <taxon>malvids</taxon>
        <taxon>Brassicales</taxon>
        <taxon>Brassicaceae</taxon>
        <taxon>Brassiceae</taxon>
        <taxon>Brassica</taxon>
    </lineage>
</organism>
<dbReference type="EMBL" id="LR031879">
    <property type="protein sequence ID" value="VDD54746.1"/>
    <property type="molecule type" value="Genomic_DNA"/>
</dbReference>
<dbReference type="AlphaFoldDB" id="A0A3P6G2X8"/>